<dbReference type="Pfam" id="PF03572">
    <property type="entry name" value="Peptidase_S41"/>
    <property type="match status" value="1"/>
</dbReference>
<dbReference type="GO" id="GO:0006508">
    <property type="term" value="P:proteolysis"/>
    <property type="evidence" value="ECO:0007669"/>
    <property type="project" value="InterPro"/>
</dbReference>
<dbReference type="Pfam" id="PF18294">
    <property type="entry name" value="Pept_S41_N"/>
    <property type="match status" value="1"/>
</dbReference>
<dbReference type="EMBL" id="DSDK01000256">
    <property type="protein sequence ID" value="HDR50890.1"/>
    <property type="molecule type" value="Genomic_DNA"/>
</dbReference>
<dbReference type="PROSITE" id="PS51257">
    <property type="entry name" value="PROKAR_LIPOPROTEIN"/>
    <property type="match status" value="1"/>
</dbReference>
<feature type="domain" description="PDZ" evidence="2">
    <location>
        <begin position="100"/>
        <end position="185"/>
    </location>
</feature>
<dbReference type="InterPro" id="IPR005151">
    <property type="entry name" value="Tail-specific_protease"/>
</dbReference>
<evidence type="ECO:0000259" key="2">
    <source>
        <dbReference type="PROSITE" id="PS50106"/>
    </source>
</evidence>
<dbReference type="PANTHER" id="PTHR32060">
    <property type="entry name" value="TAIL-SPECIFIC PROTEASE"/>
    <property type="match status" value="1"/>
</dbReference>
<dbReference type="InterPro" id="IPR041613">
    <property type="entry name" value="Pept_S41_N"/>
</dbReference>
<dbReference type="AlphaFoldDB" id="A0A831LT99"/>
<dbReference type="SUPFAM" id="SSF50156">
    <property type="entry name" value="PDZ domain-like"/>
    <property type="match status" value="1"/>
</dbReference>
<organism evidence="3">
    <name type="scientific">Mariniphaga anaerophila</name>
    <dbReference type="NCBI Taxonomy" id="1484053"/>
    <lineage>
        <taxon>Bacteria</taxon>
        <taxon>Pseudomonadati</taxon>
        <taxon>Bacteroidota</taxon>
        <taxon>Bacteroidia</taxon>
        <taxon>Marinilabiliales</taxon>
        <taxon>Prolixibacteraceae</taxon>
        <taxon>Mariniphaga</taxon>
    </lineage>
</organism>
<sequence>MMKLIKNIFLILLLAFAFACKEDPIPDPMPETPLDTEKEKEEAPKLTQDINGFIKTAMTDIYLWYRYLPNIDIKYEMDSKAYFDKLLYDEDKWSFITDDVKALESSFEGVETSFGYSLAFGRFSNTGNIFALVEFVYPNTPAAEAGLKRGDIIVKMSGSDITDNNYRDLLYASSLTISLGILGEGGISVDPNSVKMTAEELTLDPVMITEIIEHEGTRVGYLFYAQFISNFNTSLDTAFQFFQNEGITDLILDFRYNPGGGVNAAQYLCSSVAPVNVVNSNSTLVTYQWNDKYQNYWKSNRRTDQIEVDFISNTKV</sequence>
<dbReference type="GO" id="GO:0004175">
    <property type="term" value="F:endopeptidase activity"/>
    <property type="evidence" value="ECO:0007669"/>
    <property type="project" value="TreeGrafter"/>
</dbReference>
<dbReference type="Gene3D" id="3.90.226.10">
    <property type="entry name" value="2-enoyl-CoA Hydratase, Chain A, domain 1"/>
    <property type="match status" value="1"/>
</dbReference>
<dbReference type="Gene3D" id="2.30.42.10">
    <property type="match status" value="1"/>
</dbReference>
<evidence type="ECO:0000256" key="1">
    <source>
        <dbReference type="SAM" id="SignalP"/>
    </source>
</evidence>
<reference evidence="3" key="1">
    <citation type="journal article" date="2020" name="mSystems">
        <title>Genome- and Community-Level Interaction Insights into Carbon Utilization and Element Cycling Functions of Hydrothermarchaeota in Hydrothermal Sediment.</title>
        <authorList>
            <person name="Zhou Z."/>
            <person name="Liu Y."/>
            <person name="Xu W."/>
            <person name="Pan J."/>
            <person name="Luo Z.H."/>
            <person name="Li M."/>
        </authorList>
    </citation>
    <scope>NUCLEOTIDE SEQUENCE [LARGE SCALE GENOMIC DNA]</scope>
    <source>
        <strain evidence="3">SpSt-1217</strain>
    </source>
</reference>
<gene>
    <name evidence="3" type="ORF">ENN90_04615</name>
</gene>
<dbReference type="PROSITE" id="PS50106">
    <property type="entry name" value="PDZ"/>
    <property type="match status" value="1"/>
</dbReference>
<dbReference type="Proteomes" id="UP000886047">
    <property type="component" value="Unassembled WGS sequence"/>
</dbReference>
<keyword evidence="1" id="KW-0732">Signal</keyword>
<dbReference type="GO" id="GO:0030288">
    <property type="term" value="C:outer membrane-bounded periplasmic space"/>
    <property type="evidence" value="ECO:0007669"/>
    <property type="project" value="TreeGrafter"/>
</dbReference>
<dbReference type="InterPro" id="IPR036034">
    <property type="entry name" value="PDZ_sf"/>
</dbReference>
<protein>
    <submittedName>
        <fullName evidence="3">Peptidase S41</fullName>
    </submittedName>
</protein>
<proteinExistence type="predicted"/>
<comment type="caution">
    <text evidence="3">The sequence shown here is derived from an EMBL/GenBank/DDBJ whole genome shotgun (WGS) entry which is preliminary data.</text>
</comment>
<dbReference type="InterPro" id="IPR001478">
    <property type="entry name" value="PDZ"/>
</dbReference>
<dbReference type="PANTHER" id="PTHR32060:SF30">
    <property type="entry name" value="CARBOXY-TERMINAL PROCESSING PROTEASE CTPA"/>
    <property type="match status" value="1"/>
</dbReference>
<feature type="signal peptide" evidence="1">
    <location>
        <begin position="1"/>
        <end position="19"/>
    </location>
</feature>
<feature type="non-terminal residue" evidence="3">
    <location>
        <position position="316"/>
    </location>
</feature>
<dbReference type="SUPFAM" id="SSF52096">
    <property type="entry name" value="ClpP/crotonase"/>
    <property type="match status" value="1"/>
</dbReference>
<name>A0A831LT99_9BACT</name>
<dbReference type="GO" id="GO:0007165">
    <property type="term" value="P:signal transduction"/>
    <property type="evidence" value="ECO:0007669"/>
    <property type="project" value="TreeGrafter"/>
</dbReference>
<dbReference type="InterPro" id="IPR029045">
    <property type="entry name" value="ClpP/crotonase-like_dom_sf"/>
</dbReference>
<feature type="chain" id="PRO_5032846832" evidence="1">
    <location>
        <begin position="20"/>
        <end position="316"/>
    </location>
</feature>
<accession>A0A831LT99</accession>
<evidence type="ECO:0000313" key="3">
    <source>
        <dbReference type="EMBL" id="HDR50890.1"/>
    </source>
</evidence>
<dbReference type="GO" id="GO:0008236">
    <property type="term" value="F:serine-type peptidase activity"/>
    <property type="evidence" value="ECO:0007669"/>
    <property type="project" value="InterPro"/>
</dbReference>
<dbReference type="SMART" id="SM00228">
    <property type="entry name" value="PDZ"/>
    <property type="match status" value="1"/>
</dbReference>